<dbReference type="Pfam" id="PF22421">
    <property type="entry name" value="SYY_C-terminal"/>
    <property type="match status" value="1"/>
</dbReference>
<gene>
    <name evidence="2" type="primary">tyrS_57</name>
    <name evidence="2" type="ORF">SDC9_201582</name>
</gene>
<dbReference type="EMBL" id="VSSQ01121551">
    <property type="protein sequence ID" value="MPN53913.1"/>
    <property type="molecule type" value="Genomic_DNA"/>
</dbReference>
<reference evidence="2" key="1">
    <citation type="submission" date="2019-08" db="EMBL/GenBank/DDBJ databases">
        <authorList>
            <person name="Kucharzyk K."/>
            <person name="Murdoch R.W."/>
            <person name="Higgins S."/>
            <person name="Loffler F."/>
        </authorList>
    </citation>
    <scope>NUCLEOTIDE SEQUENCE</scope>
</reference>
<dbReference type="Gene3D" id="3.10.290.10">
    <property type="entry name" value="RNA-binding S4 domain"/>
    <property type="match status" value="1"/>
</dbReference>
<evidence type="ECO:0000259" key="1">
    <source>
        <dbReference type="SMART" id="SM00363"/>
    </source>
</evidence>
<dbReference type="InterPro" id="IPR002942">
    <property type="entry name" value="S4_RNA-bd"/>
</dbReference>
<name>A0A645J374_9ZZZZ</name>
<protein>
    <submittedName>
        <fullName evidence="2">Tyrosine--tRNA ligase</fullName>
        <ecNumber evidence="2">6.1.1.1</ecNumber>
    </submittedName>
</protein>
<dbReference type="SMART" id="SM00363">
    <property type="entry name" value="S4"/>
    <property type="match status" value="1"/>
</dbReference>
<proteinExistence type="predicted"/>
<evidence type="ECO:0000313" key="2">
    <source>
        <dbReference type="EMBL" id="MPN53913.1"/>
    </source>
</evidence>
<dbReference type="EC" id="6.1.1.1" evidence="2"/>
<dbReference type="GO" id="GO:0003723">
    <property type="term" value="F:RNA binding"/>
    <property type="evidence" value="ECO:0007669"/>
    <property type="project" value="InterPro"/>
</dbReference>
<dbReference type="AlphaFoldDB" id="A0A645J374"/>
<dbReference type="InterPro" id="IPR036986">
    <property type="entry name" value="S4_RNA-bd_sf"/>
</dbReference>
<sequence>MYDAPKTAVDDGLELTEVLISAKIAGSKREARELINNNSIMVNGQKVTDPGLAIRKADAKDQELTIIKKGKKNYFVITFK</sequence>
<dbReference type="CDD" id="cd00165">
    <property type="entry name" value="S4"/>
    <property type="match status" value="1"/>
</dbReference>
<comment type="caution">
    <text evidence="2">The sequence shown here is derived from an EMBL/GenBank/DDBJ whole genome shotgun (WGS) entry which is preliminary data.</text>
</comment>
<dbReference type="InterPro" id="IPR054608">
    <property type="entry name" value="SYY-like_C"/>
</dbReference>
<organism evidence="2">
    <name type="scientific">bioreactor metagenome</name>
    <dbReference type="NCBI Taxonomy" id="1076179"/>
    <lineage>
        <taxon>unclassified sequences</taxon>
        <taxon>metagenomes</taxon>
        <taxon>ecological metagenomes</taxon>
    </lineage>
</organism>
<dbReference type="GO" id="GO:0004831">
    <property type="term" value="F:tyrosine-tRNA ligase activity"/>
    <property type="evidence" value="ECO:0007669"/>
    <property type="project" value="UniProtKB-EC"/>
</dbReference>
<dbReference type="PROSITE" id="PS50889">
    <property type="entry name" value="S4"/>
    <property type="match status" value="1"/>
</dbReference>
<feature type="domain" description="RNA-binding S4" evidence="1">
    <location>
        <begin position="13"/>
        <end position="75"/>
    </location>
</feature>
<accession>A0A645J374</accession>
<dbReference type="SUPFAM" id="SSF55174">
    <property type="entry name" value="Alpha-L RNA-binding motif"/>
    <property type="match status" value="1"/>
</dbReference>
<keyword evidence="2" id="KW-0436">Ligase</keyword>